<evidence type="ECO:0000256" key="2">
    <source>
        <dbReference type="ARBA" id="ARBA00004922"/>
    </source>
</evidence>
<evidence type="ECO:0000259" key="13">
    <source>
        <dbReference type="Pfam" id="PF13733"/>
    </source>
</evidence>
<feature type="compositionally biased region" description="Pro residues" evidence="11">
    <location>
        <begin position="348"/>
        <end position="360"/>
    </location>
</feature>
<evidence type="ECO:0000256" key="1">
    <source>
        <dbReference type="ARBA" id="ARBA00004606"/>
    </source>
</evidence>
<keyword evidence="5" id="KW-0808">Transferase</keyword>
<dbReference type="PANTHER" id="PTHR19300:SF57">
    <property type="entry name" value="BETA-1,4-N-ACETYLGALACTOSAMINYLTRANSFERASE"/>
    <property type="match status" value="1"/>
</dbReference>
<keyword evidence="4" id="KW-0328">Glycosyltransferase</keyword>
<evidence type="ECO:0000256" key="9">
    <source>
        <dbReference type="ARBA" id="ARBA00023136"/>
    </source>
</evidence>
<feature type="region of interest" description="Disordered" evidence="11">
    <location>
        <begin position="339"/>
        <end position="363"/>
    </location>
</feature>
<evidence type="ECO:0000256" key="11">
    <source>
        <dbReference type="SAM" id="MobiDB-lite"/>
    </source>
</evidence>
<dbReference type="GO" id="GO:0008378">
    <property type="term" value="F:galactosyltransferase activity"/>
    <property type="evidence" value="ECO:0007669"/>
    <property type="project" value="TreeGrafter"/>
</dbReference>
<accession>A0A6C0EW28</accession>
<evidence type="ECO:0000256" key="3">
    <source>
        <dbReference type="ARBA" id="ARBA00005735"/>
    </source>
</evidence>
<dbReference type="SUPFAM" id="SSF53448">
    <property type="entry name" value="Nucleotide-diphospho-sugar transferases"/>
    <property type="match status" value="1"/>
</dbReference>
<evidence type="ECO:0000256" key="8">
    <source>
        <dbReference type="ARBA" id="ARBA00022989"/>
    </source>
</evidence>
<dbReference type="AlphaFoldDB" id="A0A6C0EW28"/>
<dbReference type="GO" id="GO:0005794">
    <property type="term" value="C:Golgi apparatus"/>
    <property type="evidence" value="ECO:0007669"/>
    <property type="project" value="TreeGrafter"/>
</dbReference>
<feature type="domain" description="Galactosyltransferase N-terminal" evidence="13">
    <location>
        <begin position="78"/>
        <end position="165"/>
    </location>
</feature>
<dbReference type="PRINTS" id="PR02050">
    <property type="entry name" value="B14GALTRFASE"/>
</dbReference>
<keyword evidence="10" id="KW-0325">Glycoprotein</keyword>
<evidence type="ECO:0000256" key="5">
    <source>
        <dbReference type="ARBA" id="ARBA00022679"/>
    </source>
</evidence>
<dbReference type="PANTHER" id="PTHR19300">
    <property type="entry name" value="BETA-1,4-GALACTOSYLTRANSFERASE"/>
    <property type="match status" value="1"/>
</dbReference>
<protein>
    <recommendedName>
        <fullName evidence="15">Galactosyltransferase C-terminal domain-containing protein</fullName>
    </recommendedName>
</protein>
<reference evidence="14" key="1">
    <citation type="journal article" date="2020" name="Nature">
        <title>Giant virus diversity and host interactions through global metagenomics.</title>
        <authorList>
            <person name="Schulz F."/>
            <person name="Roux S."/>
            <person name="Paez-Espino D."/>
            <person name="Jungbluth S."/>
            <person name="Walsh D.A."/>
            <person name="Denef V.J."/>
            <person name="McMahon K.D."/>
            <person name="Konstantinidis K.T."/>
            <person name="Eloe-Fadrosh E.A."/>
            <person name="Kyrpides N.C."/>
            <person name="Woyke T."/>
        </authorList>
    </citation>
    <scope>NUCLEOTIDE SEQUENCE</scope>
    <source>
        <strain evidence="14">GVMAG-M-3300009161-34</strain>
    </source>
</reference>
<dbReference type="EMBL" id="MN738967">
    <property type="protein sequence ID" value="QHT33394.1"/>
    <property type="molecule type" value="Genomic_DNA"/>
</dbReference>
<evidence type="ECO:0000256" key="6">
    <source>
        <dbReference type="ARBA" id="ARBA00022692"/>
    </source>
</evidence>
<evidence type="ECO:0000256" key="7">
    <source>
        <dbReference type="ARBA" id="ARBA00022968"/>
    </source>
</evidence>
<comment type="pathway">
    <text evidence="2">Protein modification; protein glycosylation.</text>
</comment>
<proteinExistence type="inferred from homology"/>
<keyword evidence="9" id="KW-0472">Membrane</keyword>
<dbReference type="GO" id="GO:0005975">
    <property type="term" value="P:carbohydrate metabolic process"/>
    <property type="evidence" value="ECO:0007669"/>
    <property type="project" value="InterPro"/>
</dbReference>
<evidence type="ECO:0000259" key="12">
    <source>
        <dbReference type="Pfam" id="PF02709"/>
    </source>
</evidence>
<evidence type="ECO:0000313" key="14">
    <source>
        <dbReference type="EMBL" id="QHT33394.1"/>
    </source>
</evidence>
<evidence type="ECO:0000256" key="10">
    <source>
        <dbReference type="ARBA" id="ARBA00023180"/>
    </source>
</evidence>
<comment type="similarity">
    <text evidence="3">Belongs to the glycosyltransferase 7 family.</text>
</comment>
<dbReference type="InterPro" id="IPR029044">
    <property type="entry name" value="Nucleotide-diphossugar_trans"/>
</dbReference>
<keyword evidence="8" id="KW-1133">Transmembrane helix</keyword>
<dbReference type="InterPro" id="IPR027791">
    <property type="entry name" value="Galactosyl_T_C"/>
</dbReference>
<dbReference type="UniPathway" id="UPA00378"/>
<keyword evidence="7" id="KW-0735">Signal-anchor</keyword>
<comment type="subcellular location">
    <subcellularLocation>
        <location evidence="1">Membrane</location>
        <topology evidence="1">Single-pass type II membrane protein</topology>
    </subcellularLocation>
</comment>
<feature type="domain" description="Galactosyltransferase C-terminal" evidence="12">
    <location>
        <begin position="186"/>
        <end position="233"/>
    </location>
</feature>
<dbReference type="InterPro" id="IPR003859">
    <property type="entry name" value="Galactosyl_T"/>
</dbReference>
<evidence type="ECO:0008006" key="15">
    <source>
        <dbReference type="Google" id="ProtNLM"/>
    </source>
</evidence>
<name>A0A6C0EW28_9ZZZZ</name>
<dbReference type="Gene3D" id="3.90.550.10">
    <property type="entry name" value="Spore Coat Polysaccharide Biosynthesis Protein SpsA, Chain A"/>
    <property type="match status" value="1"/>
</dbReference>
<evidence type="ECO:0000256" key="4">
    <source>
        <dbReference type="ARBA" id="ARBA00022676"/>
    </source>
</evidence>
<keyword evidence="6" id="KW-0812">Transmembrane</keyword>
<dbReference type="Pfam" id="PF02709">
    <property type="entry name" value="Glyco_transf_7C"/>
    <property type="match status" value="1"/>
</dbReference>
<dbReference type="Pfam" id="PF13733">
    <property type="entry name" value="Glyco_transf_7N"/>
    <property type="match status" value="1"/>
</dbReference>
<dbReference type="GO" id="GO:0016020">
    <property type="term" value="C:membrane"/>
    <property type="evidence" value="ECO:0007669"/>
    <property type="project" value="UniProtKB-SubCell"/>
</dbReference>
<sequence length="390" mass="45244">MTKQTLSLKMKKENIMPSLIESKPEVSEINDHIRLNTSNVDVVSDVPVVPDVSVVLVVEDNNTDHELLTLPPSTLSLAVPKIVFIIPYRDRAEHKVFFSVYMKHVLEDIPKTDYEIYYVEQKNTLPFNRGAMKNIGFLAIKYKYPDHYRNISFVFNDIDTVPYSKNIINYETTQGVVKHFYGFKFALGGIFSIKGDDYERTNGFPNFWSWGGEDNYMQKRVQQAGLEIDRSCFFNILDKNILQLCDGIKRLICRKEAATVVNMSTMDGLVTIRNLNYEFKDEYINVYHFDTTRDPRTLRFEEQNIVVETKIRLEKEDVKNLLQRKMNEVRMPGQFANQVRPQLHPHPHPQPQPHPQPHPQLQPHARYTNIHRPASHGHVIGRMGMGGLSK</sequence>
<dbReference type="InterPro" id="IPR027995">
    <property type="entry name" value="Galactosyl_T_N"/>
</dbReference>
<organism evidence="14">
    <name type="scientific">viral metagenome</name>
    <dbReference type="NCBI Taxonomy" id="1070528"/>
    <lineage>
        <taxon>unclassified sequences</taxon>
        <taxon>metagenomes</taxon>
        <taxon>organismal metagenomes</taxon>
    </lineage>
</organism>